<organism evidence="2 3">
    <name type="scientific">Pelagomonas calceolata</name>
    <dbReference type="NCBI Taxonomy" id="35677"/>
    <lineage>
        <taxon>Eukaryota</taxon>
        <taxon>Sar</taxon>
        <taxon>Stramenopiles</taxon>
        <taxon>Ochrophyta</taxon>
        <taxon>Pelagophyceae</taxon>
        <taxon>Pelagomonadales</taxon>
        <taxon>Pelagomonadaceae</taxon>
        <taxon>Pelagomonas</taxon>
    </lineage>
</organism>
<feature type="region of interest" description="Disordered" evidence="1">
    <location>
        <begin position="1"/>
        <end position="68"/>
    </location>
</feature>
<feature type="compositionally biased region" description="Polar residues" evidence="1">
    <location>
        <begin position="535"/>
        <end position="548"/>
    </location>
</feature>
<feature type="compositionally biased region" description="Basic and acidic residues" evidence="1">
    <location>
        <begin position="25"/>
        <end position="47"/>
    </location>
</feature>
<evidence type="ECO:0000313" key="2">
    <source>
        <dbReference type="EMBL" id="CAH0367453.1"/>
    </source>
</evidence>
<comment type="caution">
    <text evidence="2">The sequence shown here is derived from an EMBL/GenBank/DDBJ whole genome shotgun (WGS) entry which is preliminary data.</text>
</comment>
<evidence type="ECO:0000256" key="1">
    <source>
        <dbReference type="SAM" id="MobiDB-lite"/>
    </source>
</evidence>
<accession>A0A8J2S9G7</accession>
<dbReference type="AlphaFoldDB" id="A0A8J2S9G7"/>
<dbReference type="EMBL" id="CAKKNE010000002">
    <property type="protein sequence ID" value="CAH0367453.1"/>
    <property type="molecule type" value="Genomic_DNA"/>
</dbReference>
<feature type="region of interest" description="Disordered" evidence="1">
    <location>
        <begin position="475"/>
        <end position="609"/>
    </location>
</feature>
<reference evidence="2" key="1">
    <citation type="submission" date="2021-11" db="EMBL/GenBank/DDBJ databases">
        <authorList>
            <consortium name="Genoscope - CEA"/>
            <person name="William W."/>
        </authorList>
    </citation>
    <scope>NUCLEOTIDE SEQUENCE</scope>
</reference>
<protein>
    <submittedName>
        <fullName evidence="2">Uncharacterized protein</fullName>
    </submittedName>
</protein>
<proteinExistence type="predicted"/>
<gene>
    <name evidence="2" type="ORF">PECAL_2P04740</name>
</gene>
<feature type="compositionally biased region" description="Polar residues" evidence="1">
    <location>
        <begin position="587"/>
        <end position="596"/>
    </location>
</feature>
<dbReference type="Proteomes" id="UP000789595">
    <property type="component" value="Unassembled WGS sequence"/>
</dbReference>
<evidence type="ECO:0000313" key="3">
    <source>
        <dbReference type="Proteomes" id="UP000789595"/>
    </source>
</evidence>
<feature type="compositionally biased region" description="Basic residues" evidence="1">
    <location>
        <begin position="561"/>
        <end position="586"/>
    </location>
</feature>
<keyword evidence="3" id="KW-1185">Reference proteome</keyword>
<feature type="compositionally biased region" description="Pro residues" evidence="1">
    <location>
        <begin position="481"/>
        <end position="497"/>
    </location>
</feature>
<feature type="compositionally biased region" description="Basic residues" evidence="1">
    <location>
        <begin position="50"/>
        <end position="60"/>
    </location>
</feature>
<name>A0A8J2S9G7_9STRA</name>
<sequence>MALTPAEIAAMERMETSRCPRSSIKSHDPAIEARRQETLRRVRDHYRVPGQKKRRPRPKKERAPPPLDVDYGFLVNGEQAANLGRELRCGRCFQVIAAAELLCPVCSGVVADPAPTAYPSLDACGLTELQIRKKRADDRNRNTFDGNRAVGAAEALRQFRDTKKTAEVGKVAMRDRRALAARRDLAVRVLFTDGSVVAGLADAVEDSKVRAPRSAGSDSVVTDDSRAVRAAMGRLYDPELQASGKDFYDVLEKVGVRPLYGRYLREGPRRGDGAYAASNTIRALEFFRNTLPRHQRELKLRRQFSARSSDAVEAVDFCVEIKFRTPHAIDATEVSRNNSQDNLTHWLISTQVDLQPLSREAAPKMLRMLELGMRKAGAGAAGLADSPLARGPDDRETRFGTRSEWADFAEFAKERKGKDHAYERAKAEKAMAEGGDGWRPGAHDEALDSLLDRFDDDDDPIVMRELAPTPEVTFDVADMPEAPPDGRPLLFGPPPGGRPLVGGRPGTSAAPPRAETADARVAQYSPTPSPLRPGTTASQRRAQTSSPTWYGDAREGEAKRMIRIKAKTRGGSRRRAARVSKVRAHMRTNTFSNRVSRQSKKGAGGQFFK</sequence>